<reference evidence="3 4" key="1">
    <citation type="journal article" date="2021" name="Elife">
        <title>Chloroplast acquisition without the gene transfer in kleptoplastic sea slugs, Plakobranchus ocellatus.</title>
        <authorList>
            <person name="Maeda T."/>
            <person name="Takahashi S."/>
            <person name="Yoshida T."/>
            <person name="Shimamura S."/>
            <person name="Takaki Y."/>
            <person name="Nagai Y."/>
            <person name="Toyoda A."/>
            <person name="Suzuki Y."/>
            <person name="Arimoto A."/>
            <person name="Ishii H."/>
            <person name="Satoh N."/>
            <person name="Nishiyama T."/>
            <person name="Hasebe M."/>
            <person name="Maruyama T."/>
            <person name="Minagawa J."/>
            <person name="Obokata J."/>
            <person name="Shigenobu S."/>
        </authorList>
    </citation>
    <scope>NUCLEOTIDE SEQUENCE [LARGE SCALE GENOMIC DNA]</scope>
</reference>
<dbReference type="InterPro" id="IPR050863">
    <property type="entry name" value="CenT-Element_Derived"/>
</dbReference>
<dbReference type="GO" id="GO:0005634">
    <property type="term" value="C:nucleus"/>
    <property type="evidence" value="ECO:0007669"/>
    <property type="project" value="TreeGrafter"/>
</dbReference>
<sequence>MCACVSATGHALPAAYIFPRVNFKDHMLHGAPNGSKGFANPSGWMNKDLFPQVLEHFISMMNVSLQNPGLLIMDNHDSHVTLNVIDLARQSGLTILTFPPHCSHRMQPLDVSVFGPFKTYYNQRCTEYLLAHREKGITNYEVASISATPFYKAFTIENIQAGFKKAGIYPINRNVFPEDAFVSAEPSDRPLPVQNQNDQEGEVPLPVPEMAPGPSGDAPGTSGDAPGPSGDTPGPSGDAPGPSGDTPGPSGDTPRQSGVTPGPSGVAPGPSGPARATPGPVGVALGSAGASPSTIIVSPEAIKPFSTAQRRTDGKTRAKNSSRSKGSGIITDTPREKKLLHKKAKRHKNPKSKQ</sequence>
<dbReference type="InterPro" id="IPR004875">
    <property type="entry name" value="DDE_SF_endonuclease_dom"/>
</dbReference>
<dbReference type="EMBL" id="BLXT01001025">
    <property type="protein sequence ID" value="GFN82606.1"/>
    <property type="molecule type" value="Genomic_DNA"/>
</dbReference>
<proteinExistence type="predicted"/>
<feature type="domain" description="DDE-1" evidence="2">
    <location>
        <begin position="1"/>
        <end position="144"/>
    </location>
</feature>
<dbReference type="AlphaFoldDB" id="A0AAV3YI97"/>
<evidence type="ECO:0000256" key="1">
    <source>
        <dbReference type="SAM" id="MobiDB-lite"/>
    </source>
</evidence>
<comment type="caution">
    <text evidence="3">The sequence shown here is derived from an EMBL/GenBank/DDBJ whole genome shotgun (WGS) entry which is preliminary data.</text>
</comment>
<dbReference type="Proteomes" id="UP000735302">
    <property type="component" value="Unassembled WGS sequence"/>
</dbReference>
<evidence type="ECO:0000313" key="4">
    <source>
        <dbReference type="Proteomes" id="UP000735302"/>
    </source>
</evidence>
<evidence type="ECO:0000313" key="3">
    <source>
        <dbReference type="EMBL" id="GFN82606.1"/>
    </source>
</evidence>
<name>A0AAV3YI97_9GAST</name>
<keyword evidence="4" id="KW-1185">Reference proteome</keyword>
<accession>A0AAV3YI97</accession>
<dbReference type="PANTHER" id="PTHR19303:SF71">
    <property type="entry name" value="ZINC FINGER PHD-TYPE DOMAIN-CONTAINING PROTEIN"/>
    <property type="match status" value="1"/>
</dbReference>
<protein>
    <submittedName>
        <fullName evidence="3">Tigger transposable element-derived protein</fullName>
    </submittedName>
</protein>
<gene>
    <name evidence="3" type="ORF">PoB_000911200</name>
</gene>
<evidence type="ECO:0000259" key="2">
    <source>
        <dbReference type="Pfam" id="PF03184"/>
    </source>
</evidence>
<dbReference type="GO" id="GO:0003677">
    <property type="term" value="F:DNA binding"/>
    <property type="evidence" value="ECO:0007669"/>
    <property type="project" value="TreeGrafter"/>
</dbReference>
<organism evidence="3 4">
    <name type="scientific">Plakobranchus ocellatus</name>
    <dbReference type="NCBI Taxonomy" id="259542"/>
    <lineage>
        <taxon>Eukaryota</taxon>
        <taxon>Metazoa</taxon>
        <taxon>Spiralia</taxon>
        <taxon>Lophotrochozoa</taxon>
        <taxon>Mollusca</taxon>
        <taxon>Gastropoda</taxon>
        <taxon>Heterobranchia</taxon>
        <taxon>Euthyneura</taxon>
        <taxon>Panpulmonata</taxon>
        <taxon>Sacoglossa</taxon>
        <taxon>Placobranchoidea</taxon>
        <taxon>Plakobranchidae</taxon>
        <taxon>Plakobranchus</taxon>
    </lineage>
</organism>
<feature type="compositionally biased region" description="Basic residues" evidence="1">
    <location>
        <begin position="338"/>
        <end position="354"/>
    </location>
</feature>
<feature type="region of interest" description="Disordered" evidence="1">
    <location>
        <begin position="183"/>
        <end position="354"/>
    </location>
</feature>
<dbReference type="Pfam" id="PF03184">
    <property type="entry name" value="DDE_1"/>
    <property type="match status" value="1"/>
</dbReference>
<dbReference type="PANTHER" id="PTHR19303">
    <property type="entry name" value="TRANSPOSON"/>
    <property type="match status" value="1"/>
</dbReference>
<feature type="compositionally biased region" description="Low complexity" evidence="1">
    <location>
        <begin position="222"/>
        <end position="274"/>
    </location>
</feature>